<evidence type="ECO:0000259" key="2">
    <source>
        <dbReference type="Pfam" id="PF12937"/>
    </source>
</evidence>
<keyword evidence="4" id="KW-1185">Reference proteome</keyword>
<protein>
    <submittedName>
        <fullName evidence="3">Leucine Rich repeat-containing domain protein</fullName>
    </submittedName>
</protein>
<dbReference type="AlphaFoldDB" id="A0A0D6LHD6"/>
<evidence type="ECO:0000256" key="1">
    <source>
        <dbReference type="ARBA" id="ARBA00022786"/>
    </source>
</evidence>
<dbReference type="SMART" id="SM00367">
    <property type="entry name" value="LRR_CC"/>
    <property type="match status" value="4"/>
</dbReference>
<dbReference type="InterPro" id="IPR032675">
    <property type="entry name" value="LRR_dom_sf"/>
</dbReference>
<sequence length="514" mass="56699">MNPETSAGKSPGKLATVEIAAGFDAATQRRSPEEASSFVDAAVDLSGFSWFLLSSRQVVPLESQLLFTNASSGTAPPTCSSVHQGMEDAWATVFSYLPLRDVRKCERVCSMWRRLAHRALRQLQVINFERDFPGAIEESSRVERILDLCGRRLKRVIFQVTSSNEKYAVFSSEHHLTKSMVETLAANAIDLESIAIDRMIITIGAVEAFSQLPTSLEEFSISNCRMSCSTAEVNEIVQNSLRQLLSRSPRLKRFEISLSVRPILATSGRLQGRGWTFDHFVLDENVLALLPDSIRDLSISAGGSLKITNLHFLRGRLLESLALQRSFVSSADLDVLVGMASSLTTLDLTSCINITDGSLLRKLHNLRYLYLGNNRELTDDAVMGVCAGCPRLQRLSLDNCAMLTTNSLLGLGLLFELEWLCLAGVGGVDDQVLERLTNCRELKMLDIKFCRNVTEIGLVIILDLPELSQLDVQGVRAYSHSILQHAKRIPKTIVSEHCASMPIHLPPLPSAVVG</sequence>
<dbReference type="Pfam" id="PF12937">
    <property type="entry name" value="F-box-like"/>
    <property type="match status" value="1"/>
</dbReference>
<reference evidence="3 4" key="1">
    <citation type="submission" date="2013-05" db="EMBL/GenBank/DDBJ databases">
        <title>Draft genome of the parasitic nematode Anyclostoma ceylanicum.</title>
        <authorList>
            <person name="Mitreva M."/>
        </authorList>
    </citation>
    <scope>NUCLEOTIDE SEQUENCE [LARGE SCALE GENOMIC DNA]</scope>
</reference>
<evidence type="ECO:0000313" key="3">
    <source>
        <dbReference type="EMBL" id="EPB71490.1"/>
    </source>
</evidence>
<accession>A0A0D6LHD6</accession>
<organism evidence="3 4">
    <name type="scientific">Ancylostoma ceylanicum</name>
    <dbReference type="NCBI Taxonomy" id="53326"/>
    <lineage>
        <taxon>Eukaryota</taxon>
        <taxon>Metazoa</taxon>
        <taxon>Ecdysozoa</taxon>
        <taxon>Nematoda</taxon>
        <taxon>Chromadorea</taxon>
        <taxon>Rhabditida</taxon>
        <taxon>Rhabditina</taxon>
        <taxon>Rhabditomorpha</taxon>
        <taxon>Strongyloidea</taxon>
        <taxon>Ancylostomatidae</taxon>
        <taxon>Ancylostomatinae</taxon>
        <taxon>Ancylostoma</taxon>
    </lineage>
</organism>
<dbReference type="InterPro" id="IPR001810">
    <property type="entry name" value="F-box_dom"/>
</dbReference>
<dbReference type="Proteomes" id="UP000054495">
    <property type="component" value="Unassembled WGS sequence"/>
</dbReference>
<proteinExistence type="predicted"/>
<dbReference type="PANTHER" id="PTHR13318:SF95">
    <property type="entry name" value="F-BOX PROTEIN YLR352W"/>
    <property type="match status" value="1"/>
</dbReference>
<dbReference type="InterPro" id="IPR006553">
    <property type="entry name" value="Leu-rich_rpt_Cys-con_subtyp"/>
</dbReference>
<dbReference type="Gene3D" id="1.20.1280.50">
    <property type="match status" value="1"/>
</dbReference>
<evidence type="ECO:0000313" key="4">
    <source>
        <dbReference type="Proteomes" id="UP000054495"/>
    </source>
</evidence>
<name>A0A0D6LHD6_9BILA</name>
<feature type="domain" description="F-box" evidence="2">
    <location>
        <begin position="92"/>
        <end position="118"/>
    </location>
</feature>
<dbReference type="EMBL" id="KE125107">
    <property type="protein sequence ID" value="EPB71490.1"/>
    <property type="molecule type" value="Genomic_DNA"/>
</dbReference>
<dbReference type="SUPFAM" id="SSF81383">
    <property type="entry name" value="F-box domain"/>
    <property type="match status" value="1"/>
</dbReference>
<dbReference type="PANTHER" id="PTHR13318">
    <property type="entry name" value="PARTNER OF PAIRED, ISOFORM B-RELATED"/>
    <property type="match status" value="1"/>
</dbReference>
<dbReference type="InterPro" id="IPR036047">
    <property type="entry name" value="F-box-like_dom_sf"/>
</dbReference>
<keyword evidence="1" id="KW-0833">Ubl conjugation pathway</keyword>
<dbReference type="SUPFAM" id="SSF52047">
    <property type="entry name" value="RNI-like"/>
    <property type="match status" value="1"/>
</dbReference>
<dbReference type="GO" id="GO:0019005">
    <property type="term" value="C:SCF ubiquitin ligase complex"/>
    <property type="evidence" value="ECO:0007669"/>
    <property type="project" value="TreeGrafter"/>
</dbReference>
<dbReference type="GO" id="GO:0031146">
    <property type="term" value="P:SCF-dependent proteasomal ubiquitin-dependent protein catabolic process"/>
    <property type="evidence" value="ECO:0007669"/>
    <property type="project" value="TreeGrafter"/>
</dbReference>
<dbReference type="Gene3D" id="3.80.10.10">
    <property type="entry name" value="Ribonuclease Inhibitor"/>
    <property type="match status" value="1"/>
</dbReference>
<gene>
    <name evidence="3" type="ORF">ANCCEY_09427</name>
</gene>